<dbReference type="InterPro" id="IPR012334">
    <property type="entry name" value="Pectin_lyas_fold"/>
</dbReference>
<dbReference type="Proteomes" id="UP001623041">
    <property type="component" value="Unassembled WGS sequence"/>
</dbReference>
<protein>
    <submittedName>
        <fullName evidence="2">Right-handed parallel beta-helix repeat-containing protein</fullName>
    </submittedName>
</protein>
<dbReference type="RefSeq" id="WP_406578656.1">
    <property type="nucleotide sequence ID" value="NZ_JBJHQH010000001.1"/>
</dbReference>
<dbReference type="InterPro" id="IPR011050">
    <property type="entry name" value="Pectin_lyase_fold/virulence"/>
</dbReference>
<dbReference type="Gene3D" id="2.60.40.10">
    <property type="entry name" value="Immunoglobulins"/>
    <property type="match status" value="2"/>
</dbReference>
<organism evidence="2 3">
    <name type="scientific">Bacillus salipaludis</name>
    <dbReference type="NCBI Taxonomy" id="2547811"/>
    <lineage>
        <taxon>Bacteria</taxon>
        <taxon>Bacillati</taxon>
        <taxon>Bacillota</taxon>
        <taxon>Bacilli</taxon>
        <taxon>Bacillales</taxon>
        <taxon>Bacillaceae</taxon>
        <taxon>Bacillus</taxon>
    </lineage>
</organism>
<dbReference type="Pfam" id="PF13229">
    <property type="entry name" value="Beta_helix"/>
    <property type="match status" value="1"/>
</dbReference>
<dbReference type="SMART" id="SM00710">
    <property type="entry name" value="PbH1"/>
    <property type="match status" value="8"/>
</dbReference>
<evidence type="ECO:0000259" key="1">
    <source>
        <dbReference type="Pfam" id="PF13229"/>
    </source>
</evidence>
<evidence type="ECO:0000313" key="3">
    <source>
        <dbReference type="Proteomes" id="UP001623041"/>
    </source>
</evidence>
<reference evidence="2 3" key="1">
    <citation type="submission" date="2024-11" db="EMBL/GenBank/DDBJ databases">
        <authorList>
            <person name="Lucas J.A."/>
        </authorList>
    </citation>
    <scope>NUCLEOTIDE SEQUENCE [LARGE SCALE GENOMIC DNA]</scope>
    <source>
        <strain evidence="2 3">Z 5.4</strain>
    </source>
</reference>
<accession>A0ABW8R9J0</accession>
<comment type="caution">
    <text evidence="2">The sequence shown here is derived from an EMBL/GenBank/DDBJ whole genome shotgun (WGS) entry which is preliminary data.</text>
</comment>
<dbReference type="SUPFAM" id="SSF51126">
    <property type="entry name" value="Pectin lyase-like"/>
    <property type="match status" value="2"/>
</dbReference>
<keyword evidence="3" id="KW-1185">Reference proteome</keyword>
<dbReference type="InterPro" id="IPR013783">
    <property type="entry name" value="Ig-like_fold"/>
</dbReference>
<gene>
    <name evidence="2" type="ORF">ACJEBI_00365</name>
</gene>
<dbReference type="EMBL" id="JBJHQH010000001">
    <property type="protein sequence ID" value="MFK9089933.1"/>
    <property type="molecule type" value="Genomic_DNA"/>
</dbReference>
<dbReference type="InterPro" id="IPR039448">
    <property type="entry name" value="Beta_helix"/>
</dbReference>
<feature type="domain" description="Right handed beta helix" evidence="1">
    <location>
        <begin position="472"/>
        <end position="603"/>
    </location>
</feature>
<evidence type="ECO:0000313" key="2">
    <source>
        <dbReference type="EMBL" id="MFK9089933.1"/>
    </source>
</evidence>
<sequence length="870" mass="94490">MIISKPIISDLPIVTSLNVNSYKVSGSGVANGTIYLTFRDLKNHVISFTLNINSKGNFTKSVNLTGLNDGQVVLEAYQQDKKGNVSAKIIKSILKDTMGPSIVFQEINITAANQAEYPVTGTVEANTTVSLTVSDGNQQTATKNARADINGNFFGTFDLRQLNDGEIVITGAAKDSYGNSLTSTITVVKNTGQVPPPNGDGKVYELNTAERTKWKVYNDGTHPLETTNGFNNSLKWAQGQGFTTFSVPAGNYLISMDNPISLISNMRLILDNDTVFQKETNGYQEYSVFFLGDIENIEIKGGKFVGDRDTHNYSESGTHEWGHAFLIRGASNVVIDSVKMEKFTGDGIEIQGGTVKGDEISEKNLEFGSLDTNGNPISFQGKIRSKNIYLTDSVYRIYKNIYMWLPNGITGDQFDIFYYRKDGSFIKSDKNLKFFVGESIIPDDANYFRAVFDASTTKNVSVTYMTIDLPENITVKNCEISNNRRQGISVVGAKGVTIESNNIHDMKGTAPESGIDVEPGFYPANDIFIRNNRFANNELHVILTYGGKNAVVENNYFGPSRSLGVSAQDFGDVVISNNEFVQSSLGAESDNVVAKNNKFTDSSVLIDGKGGVFSSAVLIDSSLSVGASVNQKIDDIQIYQNSKFAEQAALYIWDKPVQMRDITIYGSNTGRQNSYLLIGGGSNESIYENLKIFDTATRGTVLPAGTYSNPTLEAGEIVINRAGKYIFNNASIKSPNNLLMIEATYGGPDISFNNSTFTLTANIGYGAAIYVTGATAFNILNSTINAVNSKNTTPLIKLGLYGSPVPTQVFSANFKGNTISTLKGVNLAAIDTSNAGIGAPPFRIENNIIYNGILSLKANDISLNNKLLVR</sequence>
<dbReference type="InterPro" id="IPR006626">
    <property type="entry name" value="PbH1"/>
</dbReference>
<dbReference type="Gene3D" id="2.160.20.10">
    <property type="entry name" value="Single-stranded right-handed beta-helix, Pectin lyase-like"/>
    <property type="match status" value="2"/>
</dbReference>
<name>A0ABW8R9J0_9BACI</name>
<proteinExistence type="predicted"/>